<keyword evidence="9" id="KW-1185">Reference proteome</keyword>
<keyword evidence="6" id="KW-0560">Oxidoreductase</keyword>
<dbReference type="CDD" id="cd05254">
    <property type="entry name" value="dTDP_HR_like_SDR_e"/>
    <property type="match status" value="1"/>
</dbReference>
<dbReference type="EMBL" id="FUYA01000007">
    <property type="protein sequence ID" value="SKA76317.1"/>
    <property type="molecule type" value="Genomic_DNA"/>
</dbReference>
<dbReference type="GO" id="GO:0019305">
    <property type="term" value="P:dTDP-rhamnose biosynthetic process"/>
    <property type="evidence" value="ECO:0007669"/>
    <property type="project" value="UniProtKB-UniPathway"/>
</dbReference>
<name>A0A1T4WGI9_9BACT</name>
<evidence type="ECO:0000256" key="6">
    <source>
        <dbReference type="RuleBase" id="RU364082"/>
    </source>
</evidence>
<dbReference type="OrthoDB" id="9803892at2"/>
<evidence type="ECO:0000313" key="8">
    <source>
        <dbReference type="EMBL" id="SKA76317.1"/>
    </source>
</evidence>
<dbReference type="PANTHER" id="PTHR10491">
    <property type="entry name" value="DTDP-4-DEHYDRORHAMNOSE REDUCTASE"/>
    <property type="match status" value="1"/>
</dbReference>
<sequence length="294" mass="32674">MSEEASQKALVLGGQSGLLGMSLAEAFAHDGWEVSVTPRPEHWAYDVESLREFFQKESPDLVLNTWAYTQVDLAEDEPEEARRVNKILPGIIGKALKGLDIPLVHYSTDFVFDGKKGTPYLEDDKADAESVYGKTKRDGEKALLDLGLDKLFIIRTAWLFGPKKKNFVKTMLTLCKDRENIGVVHDQVGSPTYTPDLAQYSLALIKTGQYGLYHLANSGRASWCELASEAVRAAGYSCTVNPIPSEDYPQKAQRPAFSVLDTSRFTQATGITPRPWLQAVQEYVYSETAENLSQ</sequence>
<comment type="function">
    <text evidence="6">Catalyzes the reduction of dTDP-6-deoxy-L-lyxo-4-hexulose to yield dTDP-L-rhamnose.</text>
</comment>
<gene>
    <name evidence="8" type="ORF">SAMN02745702_02210</name>
</gene>
<dbReference type="PANTHER" id="PTHR10491:SF4">
    <property type="entry name" value="METHIONINE ADENOSYLTRANSFERASE 2 SUBUNIT BETA"/>
    <property type="match status" value="1"/>
</dbReference>
<dbReference type="STRING" id="1121442.SAMN02745702_02210"/>
<proteinExistence type="inferred from homology"/>
<evidence type="ECO:0000256" key="3">
    <source>
        <dbReference type="ARBA" id="ARBA00012929"/>
    </source>
</evidence>
<evidence type="ECO:0000256" key="5">
    <source>
        <dbReference type="ARBA" id="ARBA00048200"/>
    </source>
</evidence>
<dbReference type="SUPFAM" id="SSF51735">
    <property type="entry name" value="NAD(P)-binding Rossmann-fold domains"/>
    <property type="match status" value="1"/>
</dbReference>
<dbReference type="EC" id="1.1.1.133" evidence="3 6"/>
<evidence type="ECO:0000313" key="9">
    <source>
        <dbReference type="Proteomes" id="UP000189733"/>
    </source>
</evidence>
<evidence type="ECO:0000259" key="7">
    <source>
        <dbReference type="Pfam" id="PF04321"/>
    </source>
</evidence>
<organism evidence="8 9">
    <name type="scientific">Desulfobaculum bizertense DSM 18034</name>
    <dbReference type="NCBI Taxonomy" id="1121442"/>
    <lineage>
        <taxon>Bacteria</taxon>
        <taxon>Pseudomonadati</taxon>
        <taxon>Thermodesulfobacteriota</taxon>
        <taxon>Desulfovibrionia</taxon>
        <taxon>Desulfovibrionales</taxon>
        <taxon>Desulfovibrionaceae</taxon>
        <taxon>Desulfobaculum</taxon>
    </lineage>
</organism>
<dbReference type="Proteomes" id="UP000189733">
    <property type="component" value="Unassembled WGS sequence"/>
</dbReference>
<dbReference type="InterPro" id="IPR029903">
    <property type="entry name" value="RmlD-like-bd"/>
</dbReference>
<keyword evidence="6" id="KW-0521">NADP</keyword>
<dbReference type="InterPro" id="IPR005913">
    <property type="entry name" value="dTDP_dehydrorham_reduct"/>
</dbReference>
<evidence type="ECO:0000256" key="1">
    <source>
        <dbReference type="ARBA" id="ARBA00004781"/>
    </source>
</evidence>
<evidence type="ECO:0000256" key="4">
    <source>
        <dbReference type="ARBA" id="ARBA00017099"/>
    </source>
</evidence>
<dbReference type="Gene3D" id="3.90.25.10">
    <property type="entry name" value="UDP-galactose 4-epimerase, domain 1"/>
    <property type="match status" value="1"/>
</dbReference>
<comment type="similarity">
    <text evidence="2 6">Belongs to the dTDP-4-dehydrorhamnose reductase family.</text>
</comment>
<dbReference type="Pfam" id="PF04321">
    <property type="entry name" value="RmlD_sub_bind"/>
    <property type="match status" value="1"/>
</dbReference>
<reference evidence="8 9" key="1">
    <citation type="submission" date="2017-02" db="EMBL/GenBank/DDBJ databases">
        <authorList>
            <person name="Peterson S.W."/>
        </authorList>
    </citation>
    <scope>NUCLEOTIDE SEQUENCE [LARGE SCALE GENOMIC DNA]</scope>
    <source>
        <strain evidence="8 9">DSM 18034</strain>
    </source>
</reference>
<evidence type="ECO:0000256" key="2">
    <source>
        <dbReference type="ARBA" id="ARBA00010944"/>
    </source>
</evidence>
<comment type="catalytic activity">
    <reaction evidence="5">
        <text>dTDP-beta-L-rhamnose + NADP(+) = dTDP-4-dehydro-beta-L-rhamnose + NADPH + H(+)</text>
        <dbReference type="Rhea" id="RHEA:21796"/>
        <dbReference type="ChEBI" id="CHEBI:15378"/>
        <dbReference type="ChEBI" id="CHEBI:57510"/>
        <dbReference type="ChEBI" id="CHEBI:57783"/>
        <dbReference type="ChEBI" id="CHEBI:58349"/>
        <dbReference type="ChEBI" id="CHEBI:62830"/>
        <dbReference type="EC" id="1.1.1.133"/>
    </reaction>
</comment>
<feature type="domain" description="RmlD-like substrate binding" evidence="7">
    <location>
        <begin position="10"/>
        <end position="285"/>
    </location>
</feature>
<dbReference type="AlphaFoldDB" id="A0A1T4WGI9"/>
<protein>
    <recommendedName>
        <fullName evidence="4 6">dTDP-4-dehydrorhamnose reductase</fullName>
        <ecNumber evidence="3 6">1.1.1.133</ecNumber>
    </recommendedName>
</protein>
<dbReference type="NCBIfam" id="TIGR01214">
    <property type="entry name" value="rmlD"/>
    <property type="match status" value="1"/>
</dbReference>
<dbReference type="InterPro" id="IPR036291">
    <property type="entry name" value="NAD(P)-bd_dom_sf"/>
</dbReference>
<comment type="pathway">
    <text evidence="1 6">Carbohydrate biosynthesis; dTDP-L-rhamnose biosynthesis.</text>
</comment>
<dbReference type="GO" id="GO:0008831">
    <property type="term" value="F:dTDP-4-dehydrorhamnose reductase activity"/>
    <property type="evidence" value="ECO:0007669"/>
    <property type="project" value="UniProtKB-EC"/>
</dbReference>
<accession>A0A1T4WGI9</accession>
<dbReference type="Gene3D" id="3.40.50.720">
    <property type="entry name" value="NAD(P)-binding Rossmann-like Domain"/>
    <property type="match status" value="1"/>
</dbReference>
<dbReference type="RefSeq" id="WP_078685493.1">
    <property type="nucleotide sequence ID" value="NZ_FUYA01000007.1"/>
</dbReference>
<dbReference type="UniPathway" id="UPA00124"/>